<evidence type="ECO:0000259" key="6">
    <source>
        <dbReference type="PROSITE" id="PS50887"/>
    </source>
</evidence>
<protein>
    <submittedName>
        <fullName evidence="7">EAL domain-containing protein</fullName>
    </submittedName>
</protein>
<dbReference type="CDD" id="cd01948">
    <property type="entry name" value="EAL"/>
    <property type="match status" value="1"/>
</dbReference>
<dbReference type="SMART" id="SM00086">
    <property type="entry name" value="PAC"/>
    <property type="match status" value="1"/>
</dbReference>
<dbReference type="InterPro" id="IPR000014">
    <property type="entry name" value="PAS"/>
</dbReference>
<keyword evidence="1" id="KW-0472">Membrane</keyword>
<dbReference type="CDD" id="cd01949">
    <property type="entry name" value="GGDEF"/>
    <property type="match status" value="1"/>
</dbReference>
<evidence type="ECO:0000313" key="7">
    <source>
        <dbReference type="EMBL" id="TVO54341.1"/>
    </source>
</evidence>
<dbReference type="Gene3D" id="3.20.20.450">
    <property type="entry name" value="EAL domain"/>
    <property type="match status" value="1"/>
</dbReference>
<keyword evidence="8" id="KW-1185">Reference proteome</keyword>
<dbReference type="PROSITE" id="PS50112">
    <property type="entry name" value="PAS"/>
    <property type="match status" value="1"/>
</dbReference>
<dbReference type="Gene3D" id="3.30.450.20">
    <property type="entry name" value="PAS domain"/>
    <property type="match status" value="1"/>
</dbReference>
<dbReference type="InterPro" id="IPR001633">
    <property type="entry name" value="EAL_dom"/>
</dbReference>
<feature type="domain" description="HAMP" evidence="5">
    <location>
        <begin position="275"/>
        <end position="326"/>
    </location>
</feature>
<accession>A0A557QN61</accession>
<dbReference type="SMART" id="SM00267">
    <property type="entry name" value="GGDEF"/>
    <property type="match status" value="1"/>
</dbReference>
<dbReference type="EMBL" id="VMNK01000013">
    <property type="protein sequence ID" value="TVO54341.1"/>
    <property type="molecule type" value="Genomic_DNA"/>
</dbReference>
<keyword evidence="1" id="KW-1133">Transmembrane helix</keyword>
<evidence type="ECO:0000259" key="2">
    <source>
        <dbReference type="PROSITE" id="PS50112"/>
    </source>
</evidence>
<feature type="transmembrane region" description="Helical" evidence="1">
    <location>
        <begin position="254"/>
        <end position="274"/>
    </location>
</feature>
<dbReference type="NCBIfam" id="TIGR00229">
    <property type="entry name" value="sensory_box"/>
    <property type="match status" value="1"/>
</dbReference>
<dbReference type="InterPro" id="IPR052155">
    <property type="entry name" value="Biofilm_reg_signaling"/>
</dbReference>
<dbReference type="GO" id="GO:0003824">
    <property type="term" value="F:catalytic activity"/>
    <property type="evidence" value="ECO:0007669"/>
    <property type="project" value="UniProtKB-ARBA"/>
</dbReference>
<evidence type="ECO:0000256" key="1">
    <source>
        <dbReference type="SAM" id="Phobius"/>
    </source>
</evidence>
<name>A0A557QN61_9RHOO</name>
<dbReference type="GO" id="GO:0016020">
    <property type="term" value="C:membrane"/>
    <property type="evidence" value="ECO:0007669"/>
    <property type="project" value="InterPro"/>
</dbReference>
<dbReference type="SUPFAM" id="SSF55785">
    <property type="entry name" value="PYP-like sensor domain (PAS domain)"/>
    <property type="match status" value="1"/>
</dbReference>
<dbReference type="PROSITE" id="PS50883">
    <property type="entry name" value="EAL"/>
    <property type="match status" value="1"/>
</dbReference>
<comment type="caution">
    <text evidence="7">The sequence shown here is derived from an EMBL/GenBank/DDBJ whole genome shotgun (WGS) entry which is preliminary data.</text>
</comment>
<feature type="transmembrane region" description="Helical" evidence="1">
    <location>
        <begin position="76"/>
        <end position="98"/>
    </location>
</feature>
<dbReference type="SMART" id="SM00091">
    <property type="entry name" value="PAS"/>
    <property type="match status" value="1"/>
</dbReference>
<dbReference type="SMART" id="SM00304">
    <property type="entry name" value="HAMP"/>
    <property type="match status" value="1"/>
</dbReference>
<dbReference type="CDD" id="cd00130">
    <property type="entry name" value="PAS"/>
    <property type="match status" value="1"/>
</dbReference>
<dbReference type="PANTHER" id="PTHR44757:SF2">
    <property type="entry name" value="BIOFILM ARCHITECTURE MAINTENANCE PROTEIN MBAA"/>
    <property type="match status" value="1"/>
</dbReference>
<feature type="domain" description="EAL" evidence="4">
    <location>
        <begin position="665"/>
        <end position="919"/>
    </location>
</feature>
<dbReference type="Pfam" id="PF13426">
    <property type="entry name" value="PAS_9"/>
    <property type="match status" value="1"/>
</dbReference>
<dbReference type="GO" id="GO:0007165">
    <property type="term" value="P:signal transduction"/>
    <property type="evidence" value="ECO:0007669"/>
    <property type="project" value="InterPro"/>
</dbReference>
<feature type="domain" description="PAC" evidence="3">
    <location>
        <begin position="439"/>
        <end position="491"/>
    </location>
</feature>
<dbReference type="CDD" id="cd06225">
    <property type="entry name" value="HAMP"/>
    <property type="match status" value="1"/>
</dbReference>
<proteinExistence type="predicted"/>
<dbReference type="Pfam" id="PF00672">
    <property type="entry name" value="HAMP"/>
    <property type="match status" value="1"/>
</dbReference>
<dbReference type="PANTHER" id="PTHR44757">
    <property type="entry name" value="DIGUANYLATE CYCLASE DGCP"/>
    <property type="match status" value="1"/>
</dbReference>
<dbReference type="InterPro" id="IPR043128">
    <property type="entry name" value="Rev_trsase/Diguanyl_cyclase"/>
</dbReference>
<feature type="domain" description="GGDEF" evidence="6">
    <location>
        <begin position="523"/>
        <end position="656"/>
    </location>
</feature>
<evidence type="ECO:0000259" key="4">
    <source>
        <dbReference type="PROSITE" id="PS50883"/>
    </source>
</evidence>
<dbReference type="InterPro" id="IPR001610">
    <property type="entry name" value="PAC"/>
</dbReference>
<reference evidence="7 8" key="1">
    <citation type="submission" date="2019-07" db="EMBL/GenBank/DDBJ databases">
        <title>The pathways for chlorine oxyanion respiration interact through the shared metabolite chlorate.</title>
        <authorList>
            <person name="Barnum T.P."/>
            <person name="Cheng Y."/>
            <person name="Hill K.A."/>
            <person name="Lucas L.N."/>
            <person name="Carlson H.K."/>
            <person name="Coates J.D."/>
        </authorList>
    </citation>
    <scope>NUCLEOTIDE SEQUENCE [LARGE SCALE GENOMIC DNA]</scope>
    <source>
        <strain evidence="7 8">SFB-3</strain>
    </source>
</reference>
<dbReference type="InterPro" id="IPR000700">
    <property type="entry name" value="PAS-assoc_C"/>
</dbReference>
<dbReference type="Pfam" id="PF00563">
    <property type="entry name" value="EAL"/>
    <property type="match status" value="1"/>
</dbReference>
<dbReference type="InterPro" id="IPR035965">
    <property type="entry name" value="PAS-like_dom_sf"/>
</dbReference>
<dbReference type="FunFam" id="3.30.70.270:FF:000001">
    <property type="entry name" value="Diguanylate cyclase domain protein"/>
    <property type="match status" value="1"/>
</dbReference>
<dbReference type="Pfam" id="PF00990">
    <property type="entry name" value="GGDEF"/>
    <property type="match status" value="1"/>
</dbReference>
<dbReference type="InterPro" id="IPR035919">
    <property type="entry name" value="EAL_sf"/>
</dbReference>
<dbReference type="PROSITE" id="PS50885">
    <property type="entry name" value="HAMP"/>
    <property type="match status" value="1"/>
</dbReference>
<dbReference type="PROSITE" id="PS50113">
    <property type="entry name" value="PAC"/>
    <property type="match status" value="1"/>
</dbReference>
<sequence>MGVSRRRRRCTILPASGKRSPSSGGGGLRWRIGSDIGLRCRRAHHPGLRRFIESFRNRHPMRLRPSHAGITLRTRLLISLVMVCAVVLALLGMAGLISTQATDRAQAVLDAQIQPLVLLHGLKTRLHRIRESEVKLALTEDFFAAFSRHERLVAERKNFGEALAVLCNAPSATPAHVLERVEALWTQYDEALAALGQPVMEMRMEEVARIATYETANRFAALSSALDRVAEETRLAAKASFEDAALRQHRQWRILKLIAALGTLAFVLWVMWLWRALFGRLLALNTAATEMATEGRAELDVTGRDELSAVALAFNAMQARIQARESALRDAQSELETRVLLRTSELYDVNTRLLREADERQRAEQQLALLSKAVEQSPVGIVITDTGGVVRYVNPAMEVVSGGSQGVAVGRLAGVFDPAMNSPVRVSEMLRRLEAGADWDGELEVGRPDGSRYWAHVSLSPVVEHTGDTTHYLVLSEDISLRKAQEAQILHRAHHDALTDLPNRVLAMDRLNQALLHAERHAGRAALLFIDMDNFKVVNDRFGHEMGDALLVNAGQRIRGLLRAGDTVARHGGDEFLIILDDVGGADVAASVAEGVRQAFAAPFDVGGNEVFVTLSIGAALYPDDGVSASVLLRNADLAMYQAKEAGRNSWRFFESRLHEATQARVEIETCLRGALERGEFRLVYQPVGDTASGRIFGAEALIRWDSPVLGAVAPDRFIEIAERTGLVVPIGDWVLETACRQAAQWQREFDPGFHIAINVSPRQFRADDFVSRVAQVLAQQGVAPHTLMIEVTEGLLLHDHDEVLKAFEALIAVGARLAMDDFGTGYASLRYLKHFPFHTVKIDREFVRDIGNDPDDRVLVDTAIRMGKSLGLSVIAEGVETADQLAILRGFDCDLIQGYYFSKPLSAEGLHAVLAKALVAPQHLINPA</sequence>
<dbReference type="SUPFAM" id="SSF55073">
    <property type="entry name" value="Nucleotide cyclase"/>
    <property type="match status" value="1"/>
</dbReference>
<dbReference type="SUPFAM" id="SSF141868">
    <property type="entry name" value="EAL domain-like"/>
    <property type="match status" value="1"/>
</dbReference>
<dbReference type="SMART" id="SM00052">
    <property type="entry name" value="EAL"/>
    <property type="match status" value="1"/>
</dbReference>
<organism evidence="7 8">
    <name type="scientific">Denitromonas halophila</name>
    <dbReference type="NCBI Taxonomy" id="1629404"/>
    <lineage>
        <taxon>Bacteria</taxon>
        <taxon>Pseudomonadati</taxon>
        <taxon>Pseudomonadota</taxon>
        <taxon>Betaproteobacteria</taxon>
        <taxon>Rhodocyclales</taxon>
        <taxon>Zoogloeaceae</taxon>
        <taxon>Denitromonas</taxon>
    </lineage>
</organism>
<feature type="domain" description="PAS" evidence="2">
    <location>
        <begin position="366"/>
        <end position="411"/>
    </location>
</feature>
<dbReference type="OrthoDB" id="9813903at2"/>
<evidence type="ECO:0000313" key="8">
    <source>
        <dbReference type="Proteomes" id="UP000319502"/>
    </source>
</evidence>
<evidence type="ECO:0000259" key="3">
    <source>
        <dbReference type="PROSITE" id="PS50113"/>
    </source>
</evidence>
<dbReference type="InterPro" id="IPR029787">
    <property type="entry name" value="Nucleotide_cyclase"/>
</dbReference>
<evidence type="ECO:0000259" key="5">
    <source>
        <dbReference type="PROSITE" id="PS50885"/>
    </source>
</evidence>
<dbReference type="Proteomes" id="UP000319502">
    <property type="component" value="Unassembled WGS sequence"/>
</dbReference>
<dbReference type="Gene3D" id="3.30.70.270">
    <property type="match status" value="1"/>
</dbReference>
<dbReference type="NCBIfam" id="TIGR00254">
    <property type="entry name" value="GGDEF"/>
    <property type="match status" value="1"/>
</dbReference>
<keyword evidence="1" id="KW-0812">Transmembrane</keyword>
<dbReference type="InterPro" id="IPR003660">
    <property type="entry name" value="HAMP_dom"/>
</dbReference>
<dbReference type="Gene3D" id="6.10.340.10">
    <property type="match status" value="1"/>
</dbReference>
<dbReference type="InterPro" id="IPR000160">
    <property type="entry name" value="GGDEF_dom"/>
</dbReference>
<gene>
    <name evidence="7" type="ORF">FHP91_13285</name>
</gene>
<dbReference type="AlphaFoldDB" id="A0A557QN61"/>
<dbReference type="PROSITE" id="PS50887">
    <property type="entry name" value="GGDEF"/>
    <property type="match status" value="1"/>
</dbReference>